<dbReference type="EMBL" id="BAAAZR010000035">
    <property type="protein sequence ID" value="GAA3833600.1"/>
    <property type="molecule type" value="Genomic_DNA"/>
</dbReference>
<proteinExistence type="predicted"/>
<evidence type="ECO:0000313" key="1">
    <source>
        <dbReference type="EMBL" id="GAA3833600.1"/>
    </source>
</evidence>
<dbReference type="Proteomes" id="UP001500888">
    <property type="component" value="Unassembled WGS sequence"/>
</dbReference>
<name>A0ABP7J4C7_9ACTN</name>
<evidence type="ECO:0000313" key="2">
    <source>
        <dbReference type="Proteomes" id="UP001500888"/>
    </source>
</evidence>
<protein>
    <submittedName>
        <fullName evidence="1">Uncharacterized protein</fullName>
    </submittedName>
</protein>
<keyword evidence="2" id="KW-1185">Reference proteome</keyword>
<sequence length="59" mass="6307">MTGTAAFGVERVFHRDGLRVAEGLIAAISIRAGAGSVCAEQGAFVRWWVGFRVAGGVWW</sequence>
<accession>A0ABP7J4C7</accession>
<gene>
    <name evidence="1" type="ORF">GCM10022226_63690</name>
</gene>
<organism evidence="1 2">
    <name type="scientific">Sphaerisporangium flaviroseum</name>
    <dbReference type="NCBI Taxonomy" id="509199"/>
    <lineage>
        <taxon>Bacteria</taxon>
        <taxon>Bacillati</taxon>
        <taxon>Actinomycetota</taxon>
        <taxon>Actinomycetes</taxon>
        <taxon>Streptosporangiales</taxon>
        <taxon>Streptosporangiaceae</taxon>
        <taxon>Sphaerisporangium</taxon>
    </lineage>
</organism>
<reference evidence="2" key="1">
    <citation type="journal article" date="2019" name="Int. J. Syst. Evol. Microbiol.">
        <title>The Global Catalogue of Microorganisms (GCM) 10K type strain sequencing project: providing services to taxonomists for standard genome sequencing and annotation.</title>
        <authorList>
            <consortium name="The Broad Institute Genomics Platform"/>
            <consortium name="The Broad Institute Genome Sequencing Center for Infectious Disease"/>
            <person name="Wu L."/>
            <person name="Ma J."/>
        </authorList>
    </citation>
    <scope>NUCLEOTIDE SEQUENCE [LARGE SCALE GENOMIC DNA]</scope>
    <source>
        <strain evidence="2">JCM 16908</strain>
    </source>
</reference>
<comment type="caution">
    <text evidence="1">The sequence shown here is derived from an EMBL/GenBank/DDBJ whole genome shotgun (WGS) entry which is preliminary data.</text>
</comment>